<dbReference type="OrthoDB" id="2789670at2759"/>
<dbReference type="PRINTS" id="PR00385">
    <property type="entry name" value="P450"/>
</dbReference>
<comment type="similarity">
    <text evidence="4 14">Belongs to the cytochrome P450 family.</text>
</comment>
<evidence type="ECO:0000256" key="6">
    <source>
        <dbReference type="ARBA" id="ARBA00022723"/>
    </source>
</evidence>
<dbReference type="CDD" id="cd11056">
    <property type="entry name" value="CYP6-like"/>
    <property type="match status" value="1"/>
</dbReference>
<sequence>MISNLTLVLIFILLTLIFYLIVHFKKRYEYWQKLAVPYVGISGDIIFETRKTKAEALQDRYNELAPEPFGGFFQAAVPFLIVRDPELIRTVLIKDFSHFTDRATVVYEEIDPLNSHIFLLKGQRWKNIRTKLAPTFTSGKLRAMFPLMEQCTNVLNGYLEDQLDSSAEIEVQQLMMQFAIDVIGTCAFGFNCNAISGSESEFRAVARKMSPGFLKFRLRHVLNSISPKIVPWLGWKGMNQEVEDFFMEVTREAIRHREENENKRTDFMQLLINLQHEERKALREDTELVFSDYIIAAQVFVFFVAGFETISTTLATCLYELALNPEVAKKIHDEIERVLEARGGKLDYDALKQMRYMECVIEETLRKYPPLGFLERTCTKAYELPNSHVLIKEGTRVAIPVYALHHDPQYFPEPEKFDPDRFNDENRSRIVPGTYLPFGDGPRICIGMRFALMEARAALTLIMRNYTVHATPRTQIPLTFDKKPLLLAHPEGGVFLRFQKREN</sequence>
<comment type="subcellular location">
    <subcellularLocation>
        <location evidence="3">Endoplasmic reticulum membrane</location>
        <topology evidence="3">Peripheral membrane protein</topology>
    </subcellularLocation>
    <subcellularLocation>
        <location evidence="2">Microsome membrane</location>
        <topology evidence="2">Peripheral membrane protein</topology>
    </subcellularLocation>
</comment>
<dbReference type="EMBL" id="MG840831">
    <property type="protein sequence ID" value="AYN79707.1"/>
    <property type="molecule type" value="mRNA"/>
</dbReference>
<dbReference type="GO" id="GO:0005789">
    <property type="term" value="C:endoplasmic reticulum membrane"/>
    <property type="evidence" value="ECO:0007669"/>
    <property type="project" value="UniProtKB-SubCell"/>
</dbReference>
<dbReference type="GeneID" id="109039233"/>
<dbReference type="InterPro" id="IPR002401">
    <property type="entry name" value="Cyt_P450_E_grp-I"/>
</dbReference>
<dbReference type="InterPro" id="IPR001128">
    <property type="entry name" value="Cyt_P450"/>
</dbReference>
<keyword evidence="12 15" id="KW-0472">Membrane</keyword>
<dbReference type="PANTHER" id="PTHR24292:SF54">
    <property type="entry name" value="CYP9F3-RELATED"/>
    <property type="match status" value="1"/>
</dbReference>
<evidence type="ECO:0000256" key="1">
    <source>
        <dbReference type="ARBA" id="ARBA00001971"/>
    </source>
</evidence>
<keyword evidence="7" id="KW-0256">Endoplasmic reticulum</keyword>
<evidence type="ECO:0000256" key="5">
    <source>
        <dbReference type="ARBA" id="ARBA00022617"/>
    </source>
</evidence>
<dbReference type="PRINTS" id="PR00463">
    <property type="entry name" value="EP450I"/>
</dbReference>
<keyword evidence="11 14" id="KW-0503">Monooxygenase</keyword>
<protein>
    <submittedName>
        <fullName evidence="16">Cytochrome P450 6DW3</fullName>
    </submittedName>
</protein>
<dbReference type="GO" id="GO:0004497">
    <property type="term" value="F:monooxygenase activity"/>
    <property type="evidence" value="ECO:0007669"/>
    <property type="project" value="UniProtKB-KW"/>
</dbReference>
<evidence type="ECO:0000256" key="11">
    <source>
        <dbReference type="ARBA" id="ARBA00023033"/>
    </source>
</evidence>
<dbReference type="FunFam" id="1.10.630.10:FF:000042">
    <property type="entry name" value="Cytochrome P450"/>
    <property type="match status" value="1"/>
</dbReference>
<evidence type="ECO:0000256" key="9">
    <source>
        <dbReference type="ARBA" id="ARBA00023002"/>
    </source>
</evidence>
<dbReference type="SUPFAM" id="SSF48264">
    <property type="entry name" value="Cytochrome P450"/>
    <property type="match status" value="1"/>
</dbReference>
<keyword evidence="15" id="KW-0812">Transmembrane</keyword>
<dbReference type="GO" id="GO:0005506">
    <property type="term" value="F:iron ion binding"/>
    <property type="evidence" value="ECO:0007669"/>
    <property type="project" value="InterPro"/>
</dbReference>
<dbReference type="Pfam" id="PF00067">
    <property type="entry name" value="p450"/>
    <property type="match status" value="1"/>
</dbReference>
<evidence type="ECO:0000313" key="16">
    <source>
        <dbReference type="EMBL" id="AYN79707.1"/>
    </source>
</evidence>
<evidence type="ECO:0000256" key="7">
    <source>
        <dbReference type="ARBA" id="ARBA00022824"/>
    </source>
</evidence>
<evidence type="ECO:0000256" key="8">
    <source>
        <dbReference type="ARBA" id="ARBA00022848"/>
    </source>
</evidence>
<keyword evidence="15" id="KW-1133">Transmembrane helix</keyword>
<evidence type="ECO:0000256" key="3">
    <source>
        <dbReference type="ARBA" id="ARBA00004406"/>
    </source>
</evidence>
<keyword evidence="6 13" id="KW-0479">Metal-binding</keyword>
<evidence type="ECO:0000256" key="4">
    <source>
        <dbReference type="ARBA" id="ARBA00010617"/>
    </source>
</evidence>
<keyword evidence="10 13" id="KW-0408">Iron</keyword>
<evidence type="ECO:0000256" key="15">
    <source>
        <dbReference type="SAM" id="Phobius"/>
    </source>
</evidence>
<feature type="transmembrane region" description="Helical" evidence="15">
    <location>
        <begin position="6"/>
        <end position="24"/>
    </location>
</feature>
<comment type="cofactor">
    <cofactor evidence="1 13">
        <name>heme</name>
        <dbReference type="ChEBI" id="CHEBI:30413"/>
    </cofactor>
</comment>
<name>A0A3G2M0D2_BEMTA</name>
<dbReference type="Gene3D" id="1.10.630.10">
    <property type="entry name" value="Cytochrome P450"/>
    <property type="match status" value="1"/>
</dbReference>
<proteinExistence type="evidence at transcript level"/>
<dbReference type="InterPro" id="IPR036396">
    <property type="entry name" value="Cyt_P450_sf"/>
</dbReference>
<evidence type="ECO:0000256" key="2">
    <source>
        <dbReference type="ARBA" id="ARBA00004174"/>
    </source>
</evidence>
<keyword evidence="5 13" id="KW-0349">Heme</keyword>
<dbReference type="PANTHER" id="PTHR24292">
    <property type="entry name" value="CYTOCHROME P450"/>
    <property type="match status" value="1"/>
</dbReference>
<dbReference type="PROSITE" id="PS00086">
    <property type="entry name" value="CYTOCHROME_P450"/>
    <property type="match status" value="1"/>
</dbReference>
<organism evidence="16">
    <name type="scientific">Bemisia tabaci</name>
    <name type="common">Sweetpotato whitefly</name>
    <name type="synonym">Aleurodes tabaci</name>
    <dbReference type="NCBI Taxonomy" id="7038"/>
    <lineage>
        <taxon>Eukaryota</taxon>
        <taxon>Metazoa</taxon>
        <taxon>Ecdysozoa</taxon>
        <taxon>Arthropoda</taxon>
        <taxon>Hexapoda</taxon>
        <taxon>Insecta</taxon>
        <taxon>Pterygota</taxon>
        <taxon>Neoptera</taxon>
        <taxon>Paraneoptera</taxon>
        <taxon>Hemiptera</taxon>
        <taxon>Sternorrhyncha</taxon>
        <taxon>Aleyrodoidea</taxon>
        <taxon>Aleyrodidae</taxon>
        <taxon>Aleyrodinae</taxon>
        <taxon>Bemisia</taxon>
    </lineage>
</organism>
<evidence type="ECO:0000256" key="12">
    <source>
        <dbReference type="ARBA" id="ARBA00023136"/>
    </source>
</evidence>
<dbReference type="InterPro" id="IPR017972">
    <property type="entry name" value="Cyt_P450_CS"/>
</dbReference>
<dbReference type="AlphaFoldDB" id="A0A3G2M0D2"/>
<dbReference type="InterPro" id="IPR050476">
    <property type="entry name" value="Insect_CytP450_Detox"/>
</dbReference>
<accession>A0A3G2M0D2</accession>
<dbReference type="GO" id="GO:0020037">
    <property type="term" value="F:heme binding"/>
    <property type="evidence" value="ECO:0007669"/>
    <property type="project" value="InterPro"/>
</dbReference>
<dbReference type="KEGG" id="btab:109039233"/>
<evidence type="ECO:0000256" key="13">
    <source>
        <dbReference type="PIRSR" id="PIRSR602401-1"/>
    </source>
</evidence>
<evidence type="ECO:0000256" key="10">
    <source>
        <dbReference type="ARBA" id="ARBA00023004"/>
    </source>
</evidence>
<keyword evidence="8" id="KW-0492">Microsome</keyword>
<feature type="binding site" description="axial binding residue" evidence="13">
    <location>
        <position position="445"/>
    </location>
    <ligand>
        <name>heme</name>
        <dbReference type="ChEBI" id="CHEBI:30413"/>
    </ligand>
    <ligandPart>
        <name>Fe</name>
        <dbReference type="ChEBI" id="CHEBI:18248"/>
    </ligandPart>
</feature>
<dbReference type="GO" id="GO:0016705">
    <property type="term" value="F:oxidoreductase activity, acting on paired donors, with incorporation or reduction of molecular oxygen"/>
    <property type="evidence" value="ECO:0007669"/>
    <property type="project" value="InterPro"/>
</dbReference>
<keyword evidence="9 14" id="KW-0560">Oxidoreductase</keyword>
<reference evidence="16" key="1">
    <citation type="submission" date="2018-01" db="EMBL/GenBank/DDBJ databases">
        <authorList>
            <person name="Che W."/>
            <person name="Wang R."/>
        </authorList>
    </citation>
    <scope>NUCLEOTIDE SEQUENCE</scope>
    <source>
        <strain evidence="16">MED</strain>
    </source>
</reference>
<evidence type="ECO:0000256" key="14">
    <source>
        <dbReference type="RuleBase" id="RU000461"/>
    </source>
</evidence>